<feature type="domain" description="IGFBP N-terminal" evidence="5">
    <location>
        <begin position="69"/>
        <end position="145"/>
    </location>
</feature>
<evidence type="ECO:0000313" key="6">
    <source>
        <dbReference type="EMBL" id="CAG5124469.1"/>
    </source>
</evidence>
<evidence type="ECO:0000259" key="5">
    <source>
        <dbReference type="PROSITE" id="PS51323"/>
    </source>
</evidence>
<protein>
    <recommendedName>
        <fullName evidence="5">IGFBP N-terminal domain-containing protein</fullName>
    </recommendedName>
</protein>
<dbReference type="OrthoDB" id="5976811at2759"/>
<proteinExistence type="predicted"/>
<dbReference type="SMART" id="SM00121">
    <property type="entry name" value="IB"/>
    <property type="match status" value="1"/>
</dbReference>
<dbReference type="InterPro" id="IPR009030">
    <property type="entry name" value="Growth_fac_rcpt_cys_sf"/>
</dbReference>
<evidence type="ECO:0000256" key="2">
    <source>
        <dbReference type="ARBA" id="ARBA00022525"/>
    </source>
</evidence>
<dbReference type="InterPro" id="IPR000867">
    <property type="entry name" value="IGFBP-like"/>
</dbReference>
<comment type="subcellular location">
    <subcellularLocation>
        <location evidence="1">Secreted</location>
    </subcellularLocation>
</comment>
<keyword evidence="7" id="KW-1185">Reference proteome</keyword>
<dbReference type="Gene3D" id="4.10.40.20">
    <property type="match status" value="1"/>
</dbReference>
<name>A0A8S3Z5Q1_9EUPU</name>
<keyword evidence="2" id="KW-0964">Secreted</keyword>
<reference evidence="6" key="1">
    <citation type="submission" date="2021-04" db="EMBL/GenBank/DDBJ databases">
        <authorList>
            <consortium name="Molecular Ecology Group"/>
        </authorList>
    </citation>
    <scope>NUCLEOTIDE SEQUENCE</scope>
</reference>
<comment type="caution">
    <text evidence="6">The sequence shown here is derived from an EMBL/GenBank/DDBJ whole genome shotgun (WGS) entry which is preliminary data.</text>
</comment>
<evidence type="ECO:0000256" key="1">
    <source>
        <dbReference type="ARBA" id="ARBA00004613"/>
    </source>
</evidence>
<evidence type="ECO:0000256" key="4">
    <source>
        <dbReference type="ARBA" id="ARBA00023157"/>
    </source>
</evidence>
<dbReference type="SUPFAM" id="SSF57184">
    <property type="entry name" value="Growth factor receptor domain"/>
    <property type="match status" value="1"/>
</dbReference>
<dbReference type="PROSITE" id="PS51323">
    <property type="entry name" value="IGFBP_N_2"/>
    <property type="match status" value="1"/>
</dbReference>
<dbReference type="Proteomes" id="UP000678393">
    <property type="component" value="Unassembled WGS sequence"/>
</dbReference>
<dbReference type="GO" id="GO:0005576">
    <property type="term" value="C:extracellular region"/>
    <property type="evidence" value="ECO:0007669"/>
    <property type="project" value="UniProtKB-SubCell"/>
</dbReference>
<sequence>MAIPALNMIMLPSNRRQCSRSHVRHQTSSGQYGFCRTMVSSFVSWTASMTLLISSVVLTQYSRSGSGVAALSCAACDPTLCPDTSDCTGGLVLDICRCCQVCARTENQRCGGMFGILGKCDGHLHCFISPVDGRPITGDEEGICK</sequence>
<evidence type="ECO:0000313" key="7">
    <source>
        <dbReference type="Proteomes" id="UP000678393"/>
    </source>
</evidence>
<gene>
    <name evidence="6" type="ORF">CUNI_LOCUS10027</name>
</gene>
<dbReference type="EMBL" id="CAJHNH020001779">
    <property type="protein sequence ID" value="CAG5124469.1"/>
    <property type="molecule type" value="Genomic_DNA"/>
</dbReference>
<organism evidence="6 7">
    <name type="scientific">Candidula unifasciata</name>
    <dbReference type="NCBI Taxonomy" id="100452"/>
    <lineage>
        <taxon>Eukaryota</taxon>
        <taxon>Metazoa</taxon>
        <taxon>Spiralia</taxon>
        <taxon>Lophotrochozoa</taxon>
        <taxon>Mollusca</taxon>
        <taxon>Gastropoda</taxon>
        <taxon>Heterobranchia</taxon>
        <taxon>Euthyneura</taxon>
        <taxon>Panpulmonata</taxon>
        <taxon>Eupulmonata</taxon>
        <taxon>Stylommatophora</taxon>
        <taxon>Helicina</taxon>
        <taxon>Helicoidea</taxon>
        <taxon>Geomitridae</taxon>
        <taxon>Candidula</taxon>
    </lineage>
</organism>
<dbReference type="PANTHER" id="PTHR14186:SF20">
    <property type="entry name" value="CYSTEINE-RICH MOTOR NEURON 1 PROTEIN-LIKE"/>
    <property type="match status" value="1"/>
</dbReference>
<dbReference type="Pfam" id="PF00219">
    <property type="entry name" value="IGFBP"/>
    <property type="match status" value="1"/>
</dbReference>
<dbReference type="GO" id="GO:0001558">
    <property type="term" value="P:regulation of cell growth"/>
    <property type="evidence" value="ECO:0007669"/>
    <property type="project" value="InterPro"/>
</dbReference>
<feature type="non-terminal residue" evidence="6">
    <location>
        <position position="145"/>
    </location>
</feature>
<dbReference type="GO" id="GO:0005520">
    <property type="term" value="F:insulin-like growth factor binding"/>
    <property type="evidence" value="ECO:0007669"/>
    <property type="project" value="InterPro"/>
</dbReference>
<accession>A0A8S3Z5Q1</accession>
<evidence type="ECO:0000256" key="3">
    <source>
        <dbReference type="ARBA" id="ARBA00022729"/>
    </source>
</evidence>
<dbReference type="GO" id="GO:0009966">
    <property type="term" value="P:regulation of signal transduction"/>
    <property type="evidence" value="ECO:0007669"/>
    <property type="project" value="TreeGrafter"/>
</dbReference>
<keyword evidence="3" id="KW-0732">Signal</keyword>
<dbReference type="InterPro" id="IPR011390">
    <property type="entry name" value="IGFBP_rP_mac25"/>
</dbReference>
<dbReference type="PANTHER" id="PTHR14186">
    <property type="entry name" value="INSULIN-LIKE GROWTH FACTOR BINDING PROTEIN-RELATED"/>
    <property type="match status" value="1"/>
</dbReference>
<dbReference type="AlphaFoldDB" id="A0A8S3Z5Q1"/>
<keyword evidence="4" id="KW-1015">Disulfide bond</keyword>